<accession>A0A1T5AC36</accession>
<dbReference type="Proteomes" id="UP000190044">
    <property type="component" value="Unassembled WGS sequence"/>
</dbReference>
<feature type="compositionally biased region" description="Basic residues" evidence="1">
    <location>
        <begin position="19"/>
        <end position="29"/>
    </location>
</feature>
<evidence type="ECO:0000256" key="1">
    <source>
        <dbReference type="SAM" id="MobiDB-lite"/>
    </source>
</evidence>
<dbReference type="AlphaFoldDB" id="A0A1T5AC36"/>
<name>A0A1T5AC36_9SPHN</name>
<reference evidence="3" key="1">
    <citation type="submission" date="2017-02" db="EMBL/GenBank/DDBJ databases">
        <authorList>
            <person name="Varghese N."/>
            <person name="Submissions S."/>
        </authorList>
    </citation>
    <scope>NUCLEOTIDE SEQUENCE [LARGE SCALE GENOMIC DNA]</scope>
    <source>
        <strain evidence="3">R11H</strain>
    </source>
</reference>
<evidence type="ECO:0000313" key="2">
    <source>
        <dbReference type="EMBL" id="SKB32561.1"/>
    </source>
</evidence>
<evidence type="ECO:0000313" key="3">
    <source>
        <dbReference type="Proteomes" id="UP000190044"/>
    </source>
</evidence>
<dbReference type="EMBL" id="FUYP01000003">
    <property type="protein sequence ID" value="SKB32561.1"/>
    <property type="molecule type" value="Genomic_DNA"/>
</dbReference>
<sequence>MPRGDGLPRFGVRAEEIKRRMREIRRRQEKRAEKEQRRAAETTP</sequence>
<organism evidence="2 3">
    <name type="scientific">Sphingopyxis flava</name>
    <dbReference type="NCBI Taxonomy" id="1507287"/>
    <lineage>
        <taxon>Bacteria</taxon>
        <taxon>Pseudomonadati</taxon>
        <taxon>Pseudomonadota</taxon>
        <taxon>Alphaproteobacteria</taxon>
        <taxon>Sphingomonadales</taxon>
        <taxon>Sphingomonadaceae</taxon>
        <taxon>Sphingopyxis</taxon>
    </lineage>
</organism>
<feature type="region of interest" description="Disordered" evidence="1">
    <location>
        <begin position="1"/>
        <end position="44"/>
    </location>
</feature>
<keyword evidence="3" id="KW-1185">Reference proteome</keyword>
<dbReference type="RefSeq" id="WP_281250915.1">
    <property type="nucleotide sequence ID" value="NZ_FUYP01000003.1"/>
</dbReference>
<feature type="compositionally biased region" description="Basic and acidic residues" evidence="1">
    <location>
        <begin position="30"/>
        <end position="44"/>
    </location>
</feature>
<proteinExistence type="predicted"/>
<protein>
    <submittedName>
        <fullName evidence="2">Uncharacterized protein</fullName>
    </submittedName>
</protein>
<gene>
    <name evidence="2" type="ORF">SAMN06295937_100391</name>
</gene>